<dbReference type="InterPro" id="IPR049790">
    <property type="entry name" value="Rv3655c/TadE"/>
</dbReference>
<keyword evidence="3" id="KW-1185">Reference proteome</keyword>
<dbReference type="Proteomes" id="UP001301731">
    <property type="component" value="Chromosome"/>
</dbReference>
<proteinExistence type="predicted"/>
<name>A0ABZ0M5E7_9ACTN</name>
<evidence type="ECO:0000256" key="1">
    <source>
        <dbReference type="SAM" id="SignalP"/>
    </source>
</evidence>
<feature type="chain" id="PRO_5045112537" evidence="1">
    <location>
        <begin position="29"/>
        <end position="110"/>
    </location>
</feature>
<gene>
    <name evidence="2" type="ORF">R2D22_16910</name>
</gene>
<dbReference type="EMBL" id="CP137573">
    <property type="protein sequence ID" value="WOX26661.1"/>
    <property type="molecule type" value="Genomic_DNA"/>
</dbReference>
<evidence type="ECO:0000313" key="2">
    <source>
        <dbReference type="EMBL" id="WOX26661.1"/>
    </source>
</evidence>
<accession>A0ABZ0M5E7</accession>
<keyword evidence="1" id="KW-0732">Signal</keyword>
<organism evidence="2 3">
    <name type="scientific">Streptomyces solicathayae</name>
    <dbReference type="NCBI Taxonomy" id="3081768"/>
    <lineage>
        <taxon>Bacteria</taxon>
        <taxon>Bacillati</taxon>
        <taxon>Actinomycetota</taxon>
        <taxon>Actinomycetes</taxon>
        <taxon>Kitasatosporales</taxon>
        <taxon>Streptomycetaceae</taxon>
        <taxon>Streptomyces</taxon>
    </lineage>
</organism>
<feature type="signal peptide" evidence="1">
    <location>
        <begin position="1"/>
        <end position="28"/>
    </location>
</feature>
<sequence length="110" mass="10738">MVTAEAATALPALVAFAAALVWALGAAAAQIQCVDAARAGARAAARSEPVARAEAVAREAAPDGAEVSLTRSGELWRVIVRAPAPGPGGLGLTLGAEAAALAEDTVGVEP</sequence>
<protein>
    <submittedName>
        <fullName evidence="2">TadE family type IV pilus minor pilin</fullName>
    </submittedName>
</protein>
<reference evidence="2 3" key="1">
    <citation type="submission" date="2023-10" db="EMBL/GenBank/DDBJ databases">
        <title>The genome sequence of Streptomyces sp. HUAS YS2.</title>
        <authorList>
            <person name="Mo P."/>
        </authorList>
    </citation>
    <scope>NUCLEOTIDE SEQUENCE [LARGE SCALE GENOMIC DNA]</scope>
    <source>
        <strain evidence="2 3">HUAS YS2</strain>
    </source>
</reference>
<evidence type="ECO:0000313" key="3">
    <source>
        <dbReference type="Proteomes" id="UP001301731"/>
    </source>
</evidence>
<dbReference type="NCBIfam" id="NF041390">
    <property type="entry name" value="TadE_Rv3655c"/>
    <property type="match status" value="1"/>
</dbReference>